<dbReference type="Pfam" id="PF12730">
    <property type="entry name" value="ABC2_membrane_4"/>
    <property type="match status" value="1"/>
</dbReference>
<organism evidence="2 3">
    <name type="scientific">Actinomyces johnsonii F0510</name>
    <dbReference type="NCBI Taxonomy" id="1227262"/>
    <lineage>
        <taxon>Bacteria</taxon>
        <taxon>Bacillati</taxon>
        <taxon>Actinomycetota</taxon>
        <taxon>Actinomycetes</taxon>
        <taxon>Actinomycetales</taxon>
        <taxon>Actinomycetaceae</taxon>
        <taxon>Actinomyces</taxon>
    </lineage>
</organism>
<accession>U1Q5P5</accession>
<evidence type="ECO:0000313" key="2">
    <source>
        <dbReference type="EMBL" id="ERH17479.1"/>
    </source>
</evidence>
<dbReference type="AlphaFoldDB" id="U1Q5P5"/>
<evidence type="ECO:0000313" key="3">
    <source>
        <dbReference type="Proteomes" id="UP000016498"/>
    </source>
</evidence>
<keyword evidence="1" id="KW-1133">Transmembrane helix</keyword>
<feature type="transmembrane region" description="Helical" evidence="1">
    <location>
        <begin position="159"/>
        <end position="184"/>
    </location>
</feature>
<proteinExistence type="predicted"/>
<keyword evidence="1" id="KW-0472">Membrane</keyword>
<feature type="transmembrane region" description="Helical" evidence="1">
    <location>
        <begin position="294"/>
        <end position="315"/>
    </location>
</feature>
<evidence type="ECO:0000256" key="1">
    <source>
        <dbReference type="SAM" id="Phobius"/>
    </source>
</evidence>
<protein>
    <recommendedName>
        <fullName evidence="4">ABC-2 type transporter</fullName>
    </recommendedName>
</protein>
<evidence type="ECO:0008006" key="4">
    <source>
        <dbReference type="Google" id="ProtNLM"/>
    </source>
</evidence>
<dbReference type="PATRIC" id="fig|1227262.3.peg.1941"/>
<dbReference type="EMBL" id="AWSD01000269">
    <property type="protein sequence ID" value="ERH17479.1"/>
    <property type="molecule type" value="Genomic_DNA"/>
</dbReference>
<feature type="transmembrane region" description="Helical" evidence="1">
    <location>
        <begin position="232"/>
        <end position="251"/>
    </location>
</feature>
<dbReference type="GO" id="GO:0005886">
    <property type="term" value="C:plasma membrane"/>
    <property type="evidence" value="ECO:0007669"/>
    <property type="project" value="UniProtKB-SubCell"/>
</dbReference>
<feature type="transmembrane region" description="Helical" evidence="1">
    <location>
        <begin position="79"/>
        <end position="104"/>
    </location>
</feature>
<gene>
    <name evidence="2" type="ORF">HMPREF1549_02377</name>
</gene>
<feature type="transmembrane region" description="Helical" evidence="1">
    <location>
        <begin position="204"/>
        <end position="225"/>
    </location>
</feature>
<dbReference type="PANTHER" id="PTHR37305">
    <property type="entry name" value="INTEGRAL MEMBRANE PROTEIN-RELATED"/>
    <property type="match status" value="1"/>
</dbReference>
<dbReference type="GO" id="GO:0140359">
    <property type="term" value="F:ABC-type transporter activity"/>
    <property type="evidence" value="ECO:0007669"/>
    <property type="project" value="InterPro"/>
</dbReference>
<reference evidence="2 3" key="1">
    <citation type="submission" date="2013-06" db="EMBL/GenBank/DDBJ databases">
        <authorList>
            <person name="Weinstock G."/>
            <person name="Sodergren E."/>
            <person name="Lobos E.A."/>
            <person name="Fulton L."/>
            <person name="Fulton R."/>
            <person name="Courtney L."/>
            <person name="Fronick C."/>
            <person name="O'Laughlin M."/>
            <person name="Godfrey J."/>
            <person name="Wilson R.M."/>
            <person name="Miner T."/>
            <person name="Farmer C."/>
            <person name="Delehaunty K."/>
            <person name="Cordes M."/>
            <person name="Minx P."/>
            <person name="Tomlinson C."/>
            <person name="Chen J."/>
            <person name="Wollam A."/>
            <person name="Pepin K.H."/>
            <person name="Bhonagiri V."/>
            <person name="Zhang X."/>
            <person name="Warren W."/>
            <person name="Mitreva M."/>
            <person name="Mardis E.R."/>
            <person name="Wilson R.K."/>
        </authorList>
    </citation>
    <scope>NUCLEOTIDE SEQUENCE [LARGE SCALE GENOMIC DNA]</scope>
    <source>
        <strain evidence="2 3">F0510</strain>
    </source>
</reference>
<comment type="caution">
    <text evidence="2">The sequence shown here is derived from an EMBL/GenBank/DDBJ whole genome shotgun (WGS) entry which is preliminary data.</text>
</comment>
<keyword evidence="1" id="KW-0812">Transmembrane</keyword>
<sequence length="320" mass="33846">MRIPEDHPTMTTTAAAPTAGLTRFEAAQKAIPTTAHQQPGTAHQRALEASIWPARPRVAGRQSVAGAVRAEWLKLRTLVSTWITSAITIAIMVLFGAGLAVGYAGSPERADVAKDMISSGSTLGMIVVAVLGALVVTGEYASGQIRSSVVAVPHRGRLFVAKALVVAAFSFILGVTSVLLSYAVSYPFMKGHAGSLTNTHYLGLFWGTGLSFTVIALMAMGLGYLTRSTAGAITVVVSLLFVVTIPLQLLAGRWQWAVKVLGLLPNTVADAVADPFSLSHHWGQAGTDTFLQHWQAIAVFAAWALVPMMIAGVLFTRRDV</sequence>
<name>U1Q5P5_9ACTO</name>
<feature type="transmembrane region" description="Helical" evidence="1">
    <location>
        <begin position="116"/>
        <end position="138"/>
    </location>
</feature>
<dbReference type="HOGENOM" id="CLU_051674_1_0_11"/>
<dbReference type="Proteomes" id="UP000016498">
    <property type="component" value="Unassembled WGS sequence"/>
</dbReference>
<dbReference type="PANTHER" id="PTHR37305:SF1">
    <property type="entry name" value="MEMBRANE PROTEIN"/>
    <property type="match status" value="1"/>
</dbReference>